<evidence type="ECO:0000256" key="3">
    <source>
        <dbReference type="ARBA" id="ARBA00016337"/>
    </source>
</evidence>
<reference evidence="14" key="1">
    <citation type="journal article" date="2019" name="Int. J. Syst. Evol. Microbiol.">
        <title>The Global Catalogue of Microorganisms (GCM) 10K type strain sequencing project: providing services to taxonomists for standard genome sequencing and annotation.</title>
        <authorList>
            <consortium name="The Broad Institute Genomics Platform"/>
            <consortium name="The Broad Institute Genome Sequencing Center for Infectious Disease"/>
            <person name="Wu L."/>
            <person name="Ma J."/>
        </authorList>
    </citation>
    <scope>NUCLEOTIDE SEQUENCE [LARGE SCALE GENOMIC DNA]</scope>
    <source>
        <strain evidence="14">JCM 17927</strain>
    </source>
</reference>
<keyword evidence="12" id="KW-0997">Cell inner membrane</keyword>
<dbReference type="PANTHER" id="PTHR30040">
    <property type="entry name" value="THIAMINE BIOSYNTHESIS LIPOPROTEIN APBE"/>
    <property type="match status" value="1"/>
</dbReference>
<dbReference type="GO" id="GO:0016740">
    <property type="term" value="F:transferase activity"/>
    <property type="evidence" value="ECO:0007669"/>
    <property type="project" value="UniProtKB-KW"/>
</dbReference>
<dbReference type="InterPro" id="IPR024932">
    <property type="entry name" value="ApbE"/>
</dbReference>
<evidence type="ECO:0000256" key="9">
    <source>
        <dbReference type="ARBA" id="ARBA00031306"/>
    </source>
</evidence>
<keyword evidence="12" id="KW-0472">Membrane</keyword>
<comment type="cofactor">
    <cofactor evidence="1 12">
        <name>Mg(2+)</name>
        <dbReference type="ChEBI" id="CHEBI:18420"/>
    </cofactor>
</comment>
<dbReference type="PIRSF" id="PIRSF006268">
    <property type="entry name" value="ApbE"/>
    <property type="match status" value="1"/>
</dbReference>
<dbReference type="Pfam" id="PF02424">
    <property type="entry name" value="ApbE"/>
    <property type="match status" value="1"/>
</dbReference>
<keyword evidence="14" id="KW-1185">Reference proteome</keyword>
<evidence type="ECO:0000256" key="6">
    <source>
        <dbReference type="ARBA" id="ARBA00022723"/>
    </source>
</evidence>
<comment type="subcellular location">
    <subcellularLocation>
        <location evidence="12">Cell inner membrane</location>
        <topology evidence="12">Lipid-anchor</topology>
        <orientation evidence="12">Periplasmic side</orientation>
    </subcellularLocation>
</comment>
<evidence type="ECO:0000313" key="13">
    <source>
        <dbReference type="EMBL" id="GAA4463555.1"/>
    </source>
</evidence>
<evidence type="ECO:0000256" key="1">
    <source>
        <dbReference type="ARBA" id="ARBA00001946"/>
    </source>
</evidence>
<keyword evidence="8 11" id="KW-0460">Magnesium</keyword>
<dbReference type="InterPro" id="IPR003374">
    <property type="entry name" value="ApbE-like_sf"/>
</dbReference>
<keyword evidence="12" id="KW-1003">Cell membrane</keyword>
<dbReference type="RefSeq" id="WP_345246682.1">
    <property type="nucleotide sequence ID" value="NZ_BAABHD010000074.1"/>
</dbReference>
<evidence type="ECO:0000256" key="8">
    <source>
        <dbReference type="ARBA" id="ARBA00022842"/>
    </source>
</evidence>
<keyword evidence="12" id="KW-0449">Lipoprotein</keyword>
<protein>
    <recommendedName>
        <fullName evidence="3 11">FAD:protein FMN transferase</fullName>
        <ecNumber evidence="2 11">2.7.1.180</ecNumber>
    </recommendedName>
    <alternativeName>
        <fullName evidence="9 11">Flavin transferase</fullName>
    </alternativeName>
</protein>
<evidence type="ECO:0000256" key="10">
    <source>
        <dbReference type="ARBA" id="ARBA00048540"/>
    </source>
</evidence>
<organism evidence="13 14">
    <name type="scientific">Nibrella saemangeumensis</name>
    <dbReference type="NCBI Taxonomy" id="1084526"/>
    <lineage>
        <taxon>Bacteria</taxon>
        <taxon>Pseudomonadati</taxon>
        <taxon>Bacteroidota</taxon>
        <taxon>Cytophagia</taxon>
        <taxon>Cytophagales</taxon>
        <taxon>Spirosomataceae</taxon>
        <taxon>Nibrella</taxon>
    </lineage>
</organism>
<dbReference type="PANTHER" id="PTHR30040:SF2">
    <property type="entry name" value="FAD:PROTEIN FMN TRANSFERASE"/>
    <property type="match status" value="1"/>
</dbReference>
<accession>A0ABP8NDP0</accession>
<comment type="function">
    <text evidence="12">Flavin transferase that catalyzes the transfer of the FMN moiety of FAD and its covalent binding to the hydroxyl group of a threonine residue in a target flavoprotein.</text>
</comment>
<evidence type="ECO:0000256" key="7">
    <source>
        <dbReference type="ARBA" id="ARBA00022827"/>
    </source>
</evidence>
<keyword evidence="6 11" id="KW-0479">Metal-binding</keyword>
<sequence>MPLPLRVFVLISFLFILGACRFNRRSYTELEGQAQGTTFRIVYLDPQDRDFSQSVDSLFRVIDRSMSLWDSNSVISRLNRNEPAAKADTHFGVVYEQAYSVSQATDGAFDATVGPLVKAWGFSFKKGLPSPTAREVDSLRQLIGYQKVKLAGDILTKANPRMELDFNALAQGYTVDVIAEFLHKRGVRNYLVEIGGEVRTLGTNERRLPWQVGIDKPLDTPTEGRPLQTVVPLSGRSLATSGSYRKFVVRDGKKYSHAIDPKTGYPITHNLLSVSVIAEDCITADAYATAFLVMGLEKAVPLAMAKGMELYGVYSDSTGKFQVQTTPGFVK</sequence>
<evidence type="ECO:0000256" key="2">
    <source>
        <dbReference type="ARBA" id="ARBA00011955"/>
    </source>
</evidence>
<dbReference type="EC" id="2.7.1.180" evidence="2 11"/>
<dbReference type="Gene3D" id="3.10.520.10">
    <property type="entry name" value="ApbE-like domains"/>
    <property type="match status" value="1"/>
</dbReference>
<dbReference type="EMBL" id="BAABHD010000074">
    <property type="protein sequence ID" value="GAA4463555.1"/>
    <property type="molecule type" value="Genomic_DNA"/>
</dbReference>
<keyword evidence="5 11" id="KW-0808">Transferase</keyword>
<comment type="catalytic activity">
    <reaction evidence="10 11 12">
        <text>L-threonyl-[protein] + FAD = FMN-L-threonyl-[protein] + AMP + H(+)</text>
        <dbReference type="Rhea" id="RHEA:36847"/>
        <dbReference type="Rhea" id="RHEA-COMP:11060"/>
        <dbReference type="Rhea" id="RHEA-COMP:11061"/>
        <dbReference type="ChEBI" id="CHEBI:15378"/>
        <dbReference type="ChEBI" id="CHEBI:30013"/>
        <dbReference type="ChEBI" id="CHEBI:57692"/>
        <dbReference type="ChEBI" id="CHEBI:74257"/>
        <dbReference type="ChEBI" id="CHEBI:456215"/>
        <dbReference type="EC" id="2.7.1.180"/>
    </reaction>
</comment>
<proteinExistence type="inferred from homology"/>
<keyword evidence="4 11" id="KW-0285">Flavoprotein</keyword>
<evidence type="ECO:0000313" key="14">
    <source>
        <dbReference type="Proteomes" id="UP001501175"/>
    </source>
</evidence>
<comment type="similarity">
    <text evidence="11 12">Belongs to the ApbE family.</text>
</comment>
<comment type="caution">
    <text evidence="13">The sequence shown here is derived from an EMBL/GenBank/DDBJ whole genome shotgun (WGS) entry which is preliminary data.</text>
</comment>
<evidence type="ECO:0000256" key="4">
    <source>
        <dbReference type="ARBA" id="ARBA00022630"/>
    </source>
</evidence>
<keyword evidence="7 11" id="KW-0274">FAD</keyword>
<evidence type="ECO:0000256" key="5">
    <source>
        <dbReference type="ARBA" id="ARBA00022679"/>
    </source>
</evidence>
<dbReference type="SUPFAM" id="SSF143631">
    <property type="entry name" value="ApbE-like"/>
    <property type="match status" value="1"/>
</dbReference>
<name>A0ABP8NDP0_9BACT</name>
<evidence type="ECO:0000256" key="11">
    <source>
        <dbReference type="PIRNR" id="PIRNR006268"/>
    </source>
</evidence>
<evidence type="ECO:0000256" key="12">
    <source>
        <dbReference type="RuleBase" id="RU363002"/>
    </source>
</evidence>
<dbReference type="PROSITE" id="PS51257">
    <property type="entry name" value="PROKAR_LIPOPROTEIN"/>
    <property type="match status" value="1"/>
</dbReference>
<gene>
    <name evidence="13" type="ORF">GCM10023189_41720</name>
</gene>
<dbReference type="Proteomes" id="UP001501175">
    <property type="component" value="Unassembled WGS sequence"/>
</dbReference>